<dbReference type="AlphaFoldDB" id="A0A6A3RAK4"/>
<feature type="region of interest" description="Disordered" evidence="1">
    <location>
        <begin position="886"/>
        <end position="912"/>
    </location>
</feature>
<evidence type="ECO:0000256" key="2">
    <source>
        <dbReference type="SAM" id="Phobius"/>
    </source>
</evidence>
<keyword evidence="2" id="KW-0812">Transmembrane</keyword>
<feature type="non-terminal residue" evidence="3">
    <location>
        <position position="912"/>
    </location>
</feature>
<gene>
    <name evidence="3" type="ORF">PF007_g18342</name>
    <name evidence="4" type="ORF">PF007_g18349</name>
</gene>
<comment type="caution">
    <text evidence="3">The sequence shown here is derived from an EMBL/GenBank/DDBJ whole genome shotgun (WGS) entry which is preliminary data.</text>
</comment>
<dbReference type="Proteomes" id="UP000441208">
    <property type="component" value="Unassembled WGS sequence"/>
</dbReference>
<organism evidence="3 5">
    <name type="scientific">Phytophthora fragariae</name>
    <dbReference type="NCBI Taxonomy" id="53985"/>
    <lineage>
        <taxon>Eukaryota</taxon>
        <taxon>Sar</taxon>
        <taxon>Stramenopiles</taxon>
        <taxon>Oomycota</taxon>
        <taxon>Peronosporomycetes</taxon>
        <taxon>Peronosporales</taxon>
        <taxon>Peronosporaceae</taxon>
        <taxon>Phytophthora</taxon>
    </lineage>
</organism>
<dbReference type="PROSITE" id="PS00018">
    <property type="entry name" value="EF_HAND_1"/>
    <property type="match status" value="1"/>
</dbReference>
<evidence type="ECO:0000313" key="3">
    <source>
        <dbReference type="EMBL" id="KAE9092809.1"/>
    </source>
</evidence>
<protein>
    <recommendedName>
        <fullName evidence="6">EF-hand domain-containing protein</fullName>
    </recommendedName>
</protein>
<name>A0A6A3RAK4_9STRA</name>
<proteinExistence type="predicted"/>
<evidence type="ECO:0000256" key="1">
    <source>
        <dbReference type="SAM" id="MobiDB-lite"/>
    </source>
</evidence>
<keyword evidence="2" id="KW-1133">Transmembrane helix</keyword>
<feature type="region of interest" description="Disordered" evidence="1">
    <location>
        <begin position="1"/>
        <end position="35"/>
    </location>
</feature>
<feature type="transmembrane region" description="Helical" evidence="2">
    <location>
        <begin position="36"/>
        <end position="57"/>
    </location>
</feature>
<dbReference type="EMBL" id="QXFZ01001309">
    <property type="protein sequence ID" value="KAE9092810.1"/>
    <property type="molecule type" value="Genomic_DNA"/>
</dbReference>
<accession>A0A6A3RAK4</accession>
<evidence type="ECO:0008006" key="6">
    <source>
        <dbReference type="Google" id="ProtNLM"/>
    </source>
</evidence>
<reference evidence="3 5" key="1">
    <citation type="submission" date="2018-08" db="EMBL/GenBank/DDBJ databases">
        <title>Genomic investigation of the strawberry pathogen Phytophthora fragariae indicates pathogenicity is determined by transcriptional variation in three key races.</title>
        <authorList>
            <person name="Adams T.M."/>
            <person name="Armitage A.D."/>
            <person name="Sobczyk M.K."/>
            <person name="Bates H.J."/>
            <person name="Dunwell J.M."/>
            <person name="Nellist C.F."/>
            <person name="Harrison R.J."/>
        </authorList>
    </citation>
    <scope>NUCLEOTIDE SEQUENCE [LARGE SCALE GENOMIC DNA]</scope>
    <source>
        <strain evidence="3 5">NOV-71</strain>
    </source>
</reference>
<keyword evidence="2" id="KW-0472">Membrane</keyword>
<sequence length="912" mass="96857">MKSPTNYGSENEETRFIRRVAAPDRPNNKRRQKKRLAVAGATIGLLAASAGVGYATMRASSGPSDIKSAKLAANMANDAFVSKLGDAFHPKFDEIDTDQNGELSKDEILADLNGKETVDVKRVMKSDLPDDIKGNLVALLEGKLQSDSDCAKQALDSRPSAVRREDHEIFYYMLDVFCPRVTIAVTPPDQEAASAAAPADSQQTVEIPTPDGGTAQVLIIGEPEDGKQTIAIPDDQGGYTTTEVKSIETPTGEQKILIPNADGDITPVVVPELPADVTADLSEDAQVVDVVTPSGETEQVIVEGEPEHGEQTVKIPDNDGGYIETKAEVVETPTGEEQLIVPTADGDIIQVPVPEPLPDLDSGPNPYANQEPEPVVQTVDVVADDGEHEQVIVVGEVEDGKQTIEVANDQGGYTEKEVIAVETDQGESIVVPDGNGGTTVVNVPDVPDVIADLATDETQVVNVVNPDNGAQQQIVIEGEPEHGEVTVDIVDESGEVTTEQVKVVETDDGLELEVPTDDGIVPVVVPDVPAEIQEEIAEEENPVPPVLQTVDVVTPSGEEKQVIIEGEPDHGVQTVEIPNEHGDYVETQVKAVETDDGVKLAIPDSNGETTVVTVPDVPAAVVQQASDDTLVLNVESPSGELQQVIIDGKPENGVQTVQIVDEHGAVKTEDVKATETSEGEKIVVLTDGGYIPVTIPEVPVEAKEEIAHQQAEAGIETPEEETPVAQTIDVVADDGEHQQVILVGDIEDGTQTIEVANDFGGYTETEVKAVETSEGEKLVVPDAEGDATVVTVPEVPAEIAEIATEDTQVVNVVTASGEQQQIVIEGEPEHGEVTIDLVDEHGEVTTEEVKAIETDEGVKLVVPTDDGYVSVVVPEIPEEIQQEIAQEEPTLSGPNPFTEEEETPVAQTIDVV</sequence>
<evidence type="ECO:0000313" key="4">
    <source>
        <dbReference type="EMBL" id="KAE9092810.1"/>
    </source>
</evidence>
<evidence type="ECO:0000313" key="5">
    <source>
        <dbReference type="Proteomes" id="UP000441208"/>
    </source>
</evidence>
<dbReference type="EMBL" id="QXFZ01001309">
    <property type="protein sequence ID" value="KAE9092809.1"/>
    <property type="molecule type" value="Genomic_DNA"/>
</dbReference>
<dbReference type="InterPro" id="IPR018247">
    <property type="entry name" value="EF_Hand_1_Ca_BS"/>
</dbReference>